<dbReference type="Pfam" id="PF25954">
    <property type="entry name" value="Beta-barrel_RND_2"/>
    <property type="match status" value="1"/>
</dbReference>
<protein>
    <submittedName>
        <fullName evidence="9">Efflux transporter periplasmic adaptor subunit</fullName>
    </submittedName>
</protein>
<comment type="similarity">
    <text evidence="2">Belongs to the membrane fusion protein (MFP) (TC 8.A.1) family.</text>
</comment>
<evidence type="ECO:0000313" key="9">
    <source>
        <dbReference type="EMBL" id="PUE60064.1"/>
    </source>
</evidence>
<dbReference type="InterPro" id="IPR050465">
    <property type="entry name" value="UPF0194_transport"/>
</dbReference>
<keyword evidence="7" id="KW-1133">Transmembrane helix</keyword>
<accession>A0A315EVU0</accession>
<keyword evidence="7" id="KW-0812">Transmembrane</keyword>
<sequence>MGFAMSLIQNLRVYRTQILIACTVLGLAVWLGLNLWLGPKTPVAMVVQRDFVQTVVASGHIESPHRVDLGVQITGTVKAVPVNEGQTVTAAQPLIQLEDAELVANARQAESAVAQAQAKLRQLREVQAPLAEQTMRQAQVNQDTAARALQRTQELFSKGFIGQAALDEATRAEQVMRSQLKITQQQLSSTRAGGSDMAVAETALSQAQAGAELARARLRYSQVLAPAAGTLIARNVEPGDAVQAGKVLMVLSPEGETQVVVQIDEKHLNLLKVGQTASVSSDAYPDQRFTAELMYINPGVDAQRGSVEVKLRVPQPPAYVRQDMTVSVDIEVAKRSQAVLVPTEAVHNLDSPEPWVMKVVNGKAVRTSIRLGLRSQGMCEVLEGLVANDQVLATAALPVNDKARVRPVSNLVAK</sequence>
<dbReference type="PANTHER" id="PTHR32347:SF29">
    <property type="entry name" value="UPF0194 MEMBRANE PROTEIN YBHG"/>
    <property type="match status" value="1"/>
</dbReference>
<dbReference type="Gene3D" id="2.40.30.170">
    <property type="match status" value="1"/>
</dbReference>
<name>A0A315EVU0_9BURK</name>
<evidence type="ECO:0000256" key="1">
    <source>
        <dbReference type="ARBA" id="ARBA00004418"/>
    </source>
</evidence>
<dbReference type="PANTHER" id="PTHR32347">
    <property type="entry name" value="EFFLUX SYSTEM COMPONENT YKNX-RELATED"/>
    <property type="match status" value="1"/>
</dbReference>
<dbReference type="InterPro" id="IPR058792">
    <property type="entry name" value="Beta-barrel_RND_2"/>
</dbReference>
<dbReference type="Gene3D" id="2.40.50.100">
    <property type="match status" value="1"/>
</dbReference>
<keyword evidence="6" id="KW-0175">Coiled coil</keyword>
<keyword evidence="10" id="KW-1185">Reference proteome</keyword>
<dbReference type="Gene3D" id="2.40.420.20">
    <property type="match status" value="1"/>
</dbReference>
<dbReference type="Gene3D" id="1.10.287.470">
    <property type="entry name" value="Helix hairpin bin"/>
    <property type="match status" value="1"/>
</dbReference>
<dbReference type="EMBL" id="NESP01000001">
    <property type="protein sequence ID" value="PUE60064.1"/>
    <property type="molecule type" value="Genomic_DNA"/>
</dbReference>
<evidence type="ECO:0000256" key="4">
    <source>
        <dbReference type="ARBA" id="ARBA00022729"/>
    </source>
</evidence>
<dbReference type="Proteomes" id="UP000251341">
    <property type="component" value="Unassembled WGS sequence"/>
</dbReference>
<evidence type="ECO:0000256" key="3">
    <source>
        <dbReference type="ARBA" id="ARBA00010602"/>
    </source>
</evidence>
<reference evidence="9 10" key="1">
    <citation type="submission" date="2017-04" db="EMBL/GenBank/DDBJ databases">
        <title>Unexpected and diverse lifestyles within the genus Limnohabitans.</title>
        <authorList>
            <person name="Kasalicky V."/>
            <person name="Mehrshad M."/>
            <person name="Andrei S.-A."/>
            <person name="Salcher M."/>
            <person name="Kratochvilova H."/>
            <person name="Simek K."/>
            <person name="Ghai R."/>
        </authorList>
    </citation>
    <scope>NUCLEOTIDE SEQUENCE [LARGE SCALE GENOMIC DNA]</scope>
    <source>
        <strain evidence="9 10">MWH-C5</strain>
    </source>
</reference>
<evidence type="ECO:0000259" key="8">
    <source>
        <dbReference type="Pfam" id="PF25954"/>
    </source>
</evidence>
<dbReference type="NCBIfam" id="TIGR01730">
    <property type="entry name" value="RND_mfp"/>
    <property type="match status" value="1"/>
</dbReference>
<comment type="similarity">
    <text evidence="3">Belongs to the UPF0194 family.</text>
</comment>
<feature type="domain" description="CusB-like beta-barrel" evidence="8">
    <location>
        <begin position="259"/>
        <end position="331"/>
    </location>
</feature>
<comment type="caution">
    <text evidence="9">The sequence shown here is derived from an EMBL/GenBank/DDBJ whole genome shotgun (WGS) entry which is preliminary data.</text>
</comment>
<dbReference type="GO" id="GO:0022857">
    <property type="term" value="F:transmembrane transporter activity"/>
    <property type="evidence" value="ECO:0007669"/>
    <property type="project" value="InterPro"/>
</dbReference>
<gene>
    <name evidence="9" type="ORF">B9Z44_11060</name>
</gene>
<feature type="transmembrane region" description="Helical" evidence="7">
    <location>
        <begin position="18"/>
        <end position="37"/>
    </location>
</feature>
<dbReference type="GO" id="GO:0042597">
    <property type="term" value="C:periplasmic space"/>
    <property type="evidence" value="ECO:0007669"/>
    <property type="project" value="UniProtKB-SubCell"/>
</dbReference>
<keyword evidence="4" id="KW-0732">Signal</keyword>
<proteinExistence type="inferred from homology"/>
<evidence type="ECO:0000256" key="6">
    <source>
        <dbReference type="ARBA" id="ARBA00023054"/>
    </source>
</evidence>
<evidence type="ECO:0000256" key="2">
    <source>
        <dbReference type="ARBA" id="ARBA00009477"/>
    </source>
</evidence>
<evidence type="ECO:0000256" key="7">
    <source>
        <dbReference type="SAM" id="Phobius"/>
    </source>
</evidence>
<organism evidence="9 10">
    <name type="scientific">Limnohabitans curvus</name>
    <dbReference type="NCBI Taxonomy" id="323423"/>
    <lineage>
        <taxon>Bacteria</taxon>
        <taxon>Pseudomonadati</taxon>
        <taxon>Pseudomonadota</taxon>
        <taxon>Betaproteobacteria</taxon>
        <taxon>Burkholderiales</taxon>
        <taxon>Comamonadaceae</taxon>
        <taxon>Limnohabitans</taxon>
    </lineage>
</organism>
<keyword evidence="7" id="KW-0472">Membrane</keyword>
<dbReference type="AlphaFoldDB" id="A0A315EVU0"/>
<keyword evidence="5" id="KW-0574">Periplasm</keyword>
<dbReference type="InterPro" id="IPR006143">
    <property type="entry name" value="RND_pump_MFP"/>
</dbReference>
<dbReference type="GO" id="GO:0016020">
    <property type="term" value="C:membrane"/>
    <property type="evidence" value="ECO:0007669"/>
    <property type="project" value="InterPro"/>
</dbReference>
<dbReference type="SUPFAM" id="SSF111369">
    <property type="entry name" value="HlyD-like secretion proteins"/>
    <property type="match status" value="2"/>
</dbReference>
<evidence type="ECO:0000313" key="10">
    <source>
        <dbReference type="Proteomes" id="UP000251341"/>
    </source>
</evidence>
<comment type="subcellular location">
    <subcellularLocation>
        <location evidence="1">Periplasm</location>
    </subcellularLocation>
</comment>
<evidence type="ECO:0000256" key="5">
    <source>
        <dbReference type="ARBA" id="ARBA00022764"/>
    </source>
</evidence>